<evidence type="ECO:0000313" key="3">
    <source>
        <dbReference type="EMBL" id="CAD7624840.1"/>
    </source>
</evidence>
<dbReference type="EMBL" id="OC857186">
    <property type="protein sequence ID" value="CAD7624840.1"/>
    <property type="molecule type" value="Genomic_DNA"/>
</dbReference>
<evidence type="ECO:0000256" key="1">
    <source>
        <dbReference type="SAM" id="MobiDB-lite"/>
    </source>
</evidence>
<sequence length="86" mass="9390">MAGSRRAGYSPVYAVVVIIANSLMMITISKSEIQNGHQILDGFSPEMSDKSSKDNIRKKEDKEDKEDGLQGIGKEASVFGIKLESN</sequence>
<evidence type="ECO:0000313" key="4">
    <source>
        <dbReference type="Proteomes" id="UP000759131"/>
    </source>
</evidence>
<keyword evidence="4" id="KW-1185">Reference proteome</keyword>
<feature type="transmembrane region" description="Helical" evidence="2">
    <location>
        <begin position="12"/>
        <end position="29"/>
    </location>
</feature>
<reference evidence="3" key="1">
    <citation type="submission" date="2020-11" db="EMBL/GenBank/DDBJ databases">
        <authorList>
            <person name="Tran Van P."/>
        </authorList>
    </citation>
    <scope>NUCLEOTIDE SEQUENCE</scope>
</reference>
<dbReference type="AlphaFoldDB" id="A0A7R9KKR4"/>
<name>A0A7R9KKR4_9ACAR</name>
<dbReference type="Proteomes" id="UP000759131">
    <property type="component" value="Unassembled WGS sequence"/>
</dbReference>
<accession>A0A7R9KKR4</accession>
<organism evidence="3">
    <name type="scientific">Medioppia subpectinata</name>
    <dbReference type="NCBI Taxonomy" id="1979941"/>
    <lineage>
        <taxon>Eukaryota</taxon>
        <taxon>Metazoa</taxon>
        <taxon>Ecdysozoa</taxon>
        <taxon>Arthropoda</taxon>
        <taxon>Chelicerata</taxon>
        <taxon>Arachnida</taxon>
        <taxon>Acari</taxon>
        <taxon>Acariformes</taxon>
        <taxon>Sarcoptiformes</taxon>
        <taxon>Oribatida</taxon>
        <taxon>Brachypylina</taxon>
        <taxon>Oppioidea</taxon>
        <taxon>Oppiidae</taxon>
        <taxon>Medioppia</taxon>
    </lineage>
</organism>
<feature type="compositionally biased region" description="Basic and acidic residues" evidence="1">
    <location>
        <begin position="47"/>
        <end position="68"/>
    </location>
</feature>
<evidence type="ECO:0000256" key="2">
    <source>
        <dbReference type="SAM" id="Phobius"/>
    </source>
</evidence>
<gene>
    <name evidence="3" type="ORF">OSB1V03_LOCUS5279</name>
</gene>
<keyword evidence="2" id="KW-0472">Membrane</keyword>
<dbReference type="EMBL" id="CAJPIZ010002611">
    <property type="protein sequence ID" value="CAG2105270.1"/>
    <property type="molecule type" value="Genomic_DNA"/>
</dbReference>
<protein>
    <submittedName>
        <fullName evidence="3">Uncharacterized protein</fullName>
    </submittedName>
</protein>
<keyword evidence="2" id="KW-0812">Transmembrane</keyword>
<keyword evidence="2" id="KW-1133">Transmembrane helix</keyword>
<feature type="region of interest" description="Disordered" evidence="1">
    <location>
        <begin position="40"/>
        <end position="68"/>
    </location>
</feature>
<proteinExistence type="predicted"/>